<evidence type="ECO:0000313" key="2">
    <source>
        <dbReference type="Proteomes" id="UP000515734"/>
    </source>
</evidence>
<dbReference type="EMBL" id="AP023287">
    <property type="protein sequence ID" value="BCI51139.1"/>
    <property type="molecule type" value="Genomic_DNA"/>
</dbReference>
<dbReference type="AlphaFoldDB" id="A0A6S6NYB3"/>
<accession>A0A6S6NYB3</accession>
<organism evidence="1 2">
    <name type="scientific">Mycolicibacterium litorale</name>
    <dbReference type="NCBI Taxonomy" id="758802"/>
    <lineage>
        <taxon>Bacteria</taxon>
        <taxon>Bacillati</taxon>
        <taxon>Actinomycetota</taxon>
        <taxon>Actinomycetes</taxon>
        <taxon>Mycobacteriales</taxon>
        <taxon>Mycobacteriaceae</taxon>
        <taxon>Mycolicibacterium</taxon>
    </lineage>
</organism>
<gene>
    <name evidence="1" type="ORF">NIIDNTM18_04170</name>
</gene>
<evidence type="ECO:0000313" key="1">
    <source>
        <dbReference type="EMBL" id="BCI51139.1"/>
    </source>
</evidence>
<reference evidence="1 2" key="1">
    <citation type="submission" date="2020-07" db="EMBL/GenBank/DDBJ databases">
        <title>Complete genome sequence of Mycolicibacterium litorale like strain isolated from cardiac implantable electronic device infection.</title>
        <authorList>
            <person name="Fukano H."/>
            <person name="Miyama H."/>
            <person name="Hoshino Y."/>
        </authorList>
    </citation>
    <scope>NUCLEOTIDE SEQUENCE [LARGE SCALE GENOMIC DNA]</scope>
    <source>
        <strain evidence="1 2">NIIDNTM18</strain>
    </source>
</reference>
<proteinExistence type="predicted"/>
<protein>
    <submittedName>
        <fullName evidence="1">Uncharacterized protein</fullName>
    </submittedName>
</protein>
<sequence length="73" mass="8044">MAAHKAIRGEIQTAPIDQCDDAAMDLASDALIVRSRVAPSISALTGERFWCPTDVRPRREPKPWPTVTREVTA</sequence>
<name>A0A6S6NYB3_9MYCO</name>
<dbReference type="Proteomes" id="UP000515734">
    <property type="component" value="Chromosome"/>
</dbReference>